<evidence type="ECO:0000259" key="5">
    <source>
        <dbReference type="PROSITE" id="PS50011"/>
    </source>
</evidence>
<name>A0ABR2HMK4_9EUKA</name>
<feature type="compositionally biased region" description="Acidic residues" evidence="4">
    <location>
        <begin position="688"/>
        <end position="704"/>
    </location>
</feature>
<evidence type="ECO:0000313" key="7">
    <source>
        <dbReference type="Proteomes" id="UP001470230"/>
    </source>
</evidence>
<dbReference type="InterPro" id="IPR011009">
    <property type="entry name" value="Kinase-like_dom_sf"/>
</dbReference>
<organism evidence="6 7">
    <name type="scientific">Tritrichomonas musculus</name>
    <dbReference type="NCBI Taxonomy" id="1915356"/>
    <lineage>
        <taxon>Eukaryota</taxon>
        <taxon>Metamonada</taxon>
        <taxon>Parabasalia</taxon>
        <taxon>Tritrichomonadida</taxon>
        <taxon>Tritrichomonadidae</taxon>
        <taxon>Tritrichomonas</taxon>
    </lineage>
</organism>
<sequence>MSNSQYDINTKTLTIDDNSTDIPPDVRSVIISSNFPQGSFPLSNFPNITSLHISKSITDISLCWCKDVKSLVNITVSPDNTYFKYIDNKILVGKVRYDVPPTDGILFARRDIEEVTIPSYIQCIFEDAFQWCQKLKKVNFYPDSQLKTIHKWAFEYSGLESISIPPKVSLINYYAFRECRNLKTVDFSQNSELREIFDSFMFTGIEKITIPSSVTSFGGDFKGCNQLKTINFEPNSQIERLSLSCEESPLDTVCIPSNVKYCDFGRIKNLKNIIIPPDSKLREIKSFRNTAIKSITIPQHIEELGSCCFCECRNLKTVIFQLNCKLSYFPGFLFSYSSIEELTIPSSVVEIGTECFRNCSIKRINFPSDSKLRIIRYHVFQGSLIESITIPPQVEEILEGCFVDCKNLKSIDFSKNSRLQEFSTDLFFGSGLESITIPSNINKIGQDSFASCSKLENVYFVPNSKLRTIESGAFRQTAIKSICIPSSVIDIKEFAFENCPNLITFKIENNPCINFIHESTFSDARSLCFIESIVSSLAPILSLLPAITKKHTSSPISLEITNENVNLDIIAPVLCNVSQITVPNAKAVHLDLDCEFGKLFIPSKSNVKLSGKEINNLKKHSIISLDEIMNLNYLNDNEFKELFESPQNKGKIGEGATSTIYKIASTIYKNKFYALKIFKNINEASNGNDDDDDDDWSDDNEEEEKEQKNTFDFEKVKRFYIEYNILLNLKHRNIIKAYGFFLGNKKYPPAILLDYYSHNLAKSFKKLKEIEYVTIIYEIASAMKNVHESNIIHRDLKPENILLDQKKHVIICDFGISTFINIDTQKRTQSRTHGIGTLFFMAPELYENDKPYNEKVDVYAFGIIMYYILSKGKYPDLSIADVVNKKQINVPNSINEVSSQLIKDCTAFEYNDRPSFEQIVETIQRNDFKLIDGIDDKINEIKAYLFSE</sequence>
<comment type="caution">
    <text evidence="6">The sequence shown here is derived from an EMBL/GenBank/DDBJ whole genome shotgun (WGS) entry which is preliminary data.</text>
</comment>
<dbReference type="Pfam" id="PF13306">
    <property type="entry name" value="LRR_5"/>
    <property type="match status" value="2"/>
</dbReference>
<feature type="binding site" evidence="3">
    <location>
        <position position="676"/>
    </location>
    <ligand>
        <name>ATP</name>
        <dbReference type="ChEBI" id="CHEBI:30616"/>
    </ligand>
</feature>
<dbReference type="InterPro" id="IPR050167">
    <property type="entry name" value="Ser_Thr_protein_kinase"/>
</dbReference>
<dbReference type="SMART" id="SM00220">
    <property type="entry name" value="S_TKc"/>
    <property type="match status" value="1"/>
</dbReference>
<dbReference type="PROSITE" id="PS00108">
    <property type="entry name" value="PROTEIN_KINASE_ST"/>
    <property type="match status" value="1"/>
</dbReference>
<accession>A0ABR2HMK4</accession>
<keyword evidence="1 3" id="KW-0547">Nucleotide-binding</keyword>
<dbReference type="InterPro" id="IPR008271">
    <property type="entry name" value="Ser/Thr_kinase_AS"/>
</dbReference>
<dbReference type="Gene3D" id="3.30.200.20">
    <property type="entry name" value="Phosphorylase Kinase, domain 1"/>
    <property type="match status" value="1"/>
</dbReference>
<proteinExistence type="predicted"/>
<dbReference type="InterPro" id="IPR032675">
    <property type="entry name" value="LRR_dom_sf"/>
</dbReference>
<evidence type="ECO:0000256" key="3">
    <source>
        <dbReference type="PROSITE-ProRule" id="PRU10141"/>
    </source>
</evidence>
<keyword evidence="2 3" id="KW-0067">ATP-binding</keyword>
<evidence type="ECO:0000256" key="4">
    <source>
        <dbReference type="SAM" id="MobiDB-lite"/>
    </source>
</evidence>
<dbReference type="PANTHER" id="PTHR23257">
    <property type="entry name" value="SERINE-THREONINE PROTEIN KINASE"/>
    <property type="match status" value="1"/>
</dbReference>
<dbReference type="Gene3D" id="1.10.510.10">
    <property type="entry name" value="Transferase(Phosphotransferase) domain 1"/>
    <property type="match status" value="1"/>
</dbReference>
<evidence type="ECO:0000256" key="2">
    <source>
        <dbReference type="ARBA" id="ARBA00022840"/>
    </source>
</evidence>
<dbReference type="SUPFAM" id="SSF52058">
    <property type="entry name" value="L domain-like"/>
    <property type="match status" value="1"/>
</dbReference>
<dbReference type="Proteomes" id="UP001470230">
    <property type="component" value="Unassembled WGS sequence"/>
</dbReference>
<evidence type="ECO:0000313" key="6">
    <source>
        <dbReference type="EMBL" id="KAK8849901.1"/>
    </source>
</evidence>
<dbReference type="EMBL" id="JAPFFF010000025">
    <property type="protein sequence ID" value="KAK8849901.1"/>
    <property type="molecule type" value="Genomic_DNA"/>
</dbReference>
<reference evidence="6 7" key="1">
    <citation type="submission" date="2024-04" db="EMBL/GenBank/DDBJ databases">
        <title>Tritrichomonas musculus Genome.</title>
        <authorList>
            <person name="Alves-Ferreira E."/>
            <person name="Grigg M."/>
            <person name="Lorenzi H."/>
            <person name="Galac M."/>
        </authorList>
    </citation>
    <scope>NUCLEOTIDE SEQUENCE [LARGE SCALE GENOMIC DNA]</scope>
    <source>
        <strain evidence="6 7">EAF2021</strain>
    </source>
</reference>
<dbReference type="InterPro" id="IPR000719">
    <property type="entry name" value="Prot_kinase_dom"/>
</dbReference>
<dbReference type="PROSITE" id="PS50011">
    <property type="entry name" value="PROTEIN_KINASE_DOM"/>
    <property type="match status" value="1"/>
</dbReference>
<gene>
    <name evidence="6" type="ORF">M9Y10_018490</name>
</gene>
<dbReference type="InterPro" id="IPR017441">
    <property type="entry name" value="Protein_kinase_ATP_BS"/>
</dbReference>
<evidence type="ECO:0000256" key="1">
    <source>
        <dbReference type="ARBA" id="ARBA00022741"/>
    </source>
</evidence>
<feature type="region of interest" description="Disordered" evidence="4">
    <location>
        <begin position="686"/>
        <end position="708"/>
    </location>
</feature>
<protein>
    <recommendedName>
        <fullName evidence="5">Protein kinase domain-containing protein</fullName>
    </recommendedName>
</protein>
<keyword evidence="7" id="KW-1185">Reference proteome</keyword>
<dbReference type="SUPFAM" id="SSF56112">
    <property type="entry name" value="Protein kinase-like (PK-like)"/>
    <property type="match status" value="1"/>
</dbReference>
<dbReference type="InterPro" id="IPR026906">
    <property type="entry name" value="LRR_5"/>
</dbReference>
<dbReference type="Pfam" id="PF00069">
    <property type="entry name" value="Pkinase"/>
    <property type="match status" value="1"/>
</dbReference>
<dbReference type="PROSITE" id="PS00107">
    <property type="entry name" value="PROTEIN_KINASE_ATP"/>
    <property type="match status" value="1"/>
</dbReference>
<dbReference type="Gene3D" id="3.80.10.10">
    <property type="entry name" value="Ribonuclease Inhibitor"/>
    <property type="match status" value="3"/>
</dbReference>
<feature type="domain" description="Protein kinase" evidence="5">
    <location>
        <begin position="646"/>
        <end position="929"/>
    </location>
</feature>